<dbReference type="RefSeq" id="WP_134335228.1">
    <property type="nucleotide sequence ID" value="NZ_BMCZ01000007.1"/>
</dbReference>
<comment type="similarity">
    <text evidence="3">Belongs to the glycosyl hydrolase 5 (cellulase A) family.</text>
</comment>
<reference evidence="7" key="2">
    <citation type="submission" date="2019-03" db="EMBL/GenBank/DDBJ databases">
        <authorList>
            <person name="Yan Y.-Q."/>
            <person name="Du Z.-J."/>
        </authorList>
    </citation>
    <scope>NUCLEOTIDE SEQUENCE</scope>
    <source>
        <strain evidence="7">PP-F2FG21</strain>
    </source>
</reference>
<dbReference type="InterPro" id="IPR001547">
    <property type="entry name" value="Glyco_hydro_5"/>
</dbReference>
<dbReference type="Pfam" id="PF00150">
    <property type="entry name" value="Cellulase"/>
    <property type="match status" value="1"/>
</dbReference>
<comment type="caution">
    <text evidence="7">The sequence shown here is derived from an EMBL/GenBank/DDBJ whole genome shotgun (WGS) entry which is preliminary data.</text>
</comment>
<dbReference type="SUPFAM" id="SSF51445">
    <property type="entry name" value="(Trans)glycosidases"/>
    <property type="match status" value="1"/>
</dbReference>
<name>A0A4Y8AK45_9SPHI</name>
<dbReference type="GO" id="GO:0000272">
    <property type="term" value="P:polysaccharide catabolic process"/>
    <property type="evidence" value="ECO:0007669"/>
    <property type="project" value="InterPro"/>
</dbReference>
<dbReference type="SUPFAM" id="SSF50370">
    <property type="entry name" value="Ricin B-like lectins"/>
    <property type="match status" value="1"/>
</dbReference>
<organism evidence="7 8">
    <name type="scientific">Mucilaginibacter phyllosphaerae</name>
    <dbReference type="NCBI Taxonomy" id="1812349"/>
    <lineage>
        <taxon>Bacteria</taxon>
        <taxon>Pseudomonadati</taxon>
        <taxon>Bacteroidota</taxon>
        <taxon>Sphingobacteriia</taxon>
        <taxon>Sphingobacteriales</taxon>
        <taxon>Sphingobacteriaceae</taxon>
        <taxon>Mucilaginibacter</taxon>
    </lineage>
</organism>
<evidence type="ECO:0000313" key="8">
    <source>
        <dbReference type="Proteomes" id="UP000297248"/>
    </source>
</evidence>
<dbReference type="PROSITE" id="PS51257">
    <property type="entry name" value="PROKAR_LIPOPROTEIN"/>
    <property type="match status" value="1"/>
</dbReference>
<dbReference type="InterPro" id="IPR018087">
    <property type="entry name" value="Glyco_hydro_5_CS"/>
</dbReference>
<dbReference type="EMBL" id="SNQG01000001">
    <property type="protein sequence ID" value="TEW69396.1"/>
    <property type="molecule type" value="Genomic_DNA"/>
</dbReference>
<evidence type="ECO:0000313" key="6">
    <source>
        <dbReference type="EMBL" id="MBB3967544.1"/>
    </source>
</evidence>
<dbReference type="PANTHER" id="PTHR34142">
    <property type="entry name" value="ENDO-BETA-1,4-GLUCANASE A"/>
    <property type="match status" value="1"/>
</dbReference>
<dbReference type="GO" id="GO:0004553">
    <property type="term" value="F:hydrolase activity, hydrolyzing O-glycosyl compounds"/>
    <property type="evidence" value="ECO:0007669"/>
    <property type="project" value="InterPro"/>
</dbReference>
<protein>
    <recommendedName>
        <fullName evidence="5">Ricin B lectin domain-containing protein</fullName>
    </recommendedName>
</protein>
<feature type="chain" id="PRO_5044616736" description="Ricin B lectin domain-containing protein" evidence="4">
    <location>
        <begin position="22"/>
        <end position="500"/>
    </location>
</feature>
<dbReference type="InterPro" id="IPR017853">
    <property type="entry name" value="GH"/>
</dbReference>
<dbReference type="SMART" id="SM00458">
    <property type="entry name" value="RICIN"/>
    <property type="match status" value="1"/>
</dbReference>
<dbReference type="AlphaFoldDB" id="A0A4Y8AK45"/>
<evidence type="ECO:0000256" key="3">
    <source>
        <dbReference type="RuleBase" id="RU361153"/>
    </source>
</evidence>
<evidence type="ECO:0000256" key="2">
    <source>
        <dbReference type="ARBA" id="ARBA00023295"/>
    </source>
</evidence>
<dbReference type="Gene3D" id="2.80.10.50">
    <property type="match status" value="3"/>
</dbReference>
<reference evidence="7 8" key="1">
    <citation type="journal article" date="2016" name="Int. J. Syst. Evol. Microbiol.">
        <title>Proposal of Mucilaginibacter phyllosphaerae sp. nov. isolated from the phyllosphere of Galium album.</title>
        <authorList>
            <person name="Aydogan E.L."/>
            <person name="Busse H.J."/>
            <person name="Moser G."/>
            <person name="Muller C."/>
            <person name="Kampfer P."/>
            <person name="Glaeser S.P."/>
        </authorList>
    </citation>
    <scope>NUCLEOTIDE SEQUENCE [LARGE SCALE GENOMIC DNA]</scope>
    <source>
        <strain evidence="7 8">PP-F2FG21</strain>
    </source>
</reference>
<keyword evidence="9" id="KW-1185">Reference proteome</keyword>
<dbReference type="InterPro" id="IPR000772">
    <property type="entry name" value="Ricin_B_lectin"/>
</dbReference>
<dbReference type="CDD" id="cd00161">
    <property type="entry name" value="beta-trefoil_Ricin-like"/>
    <property type="match status" value="1"/>
</dbReference>
<dbReference type="PANTHER" id="PTHR34142:SF1">
    <property type="entry name" value="GLYCOSIDE HYDROLASE FAMILY 5 DOMAIN-CONTAINING PROTEIN"/>
    <property type="match status" value="1"/>
</dbReference>
<feature type="domain" description="Ricin B lectin" evidence="5">
    <location>
        <begin position="359"/>
        <end position="497"/>
    </location>
</feature>
<accession>A0A4Y8AK45</accession>
<keyword evidence="2 3" id="KW-0326">Glycosidase</keyword>
<dbReference type="Gene3D" id="3.20.20.80">
    <property type="entry name" value="Glycosidases"/>
    <property type="match status" value="1"/>
</dbReference>
<dbReference type="Pfam" id="PF14200">
    <property type="entry name" value="RicinB_lectin_2"/>
    <property type="match status" value="2"/>
</dbReference>
<reference evidence="6 9" key="3">
    <citation type="submission" date="2020-08" db="EMBL/GenBank/DDBJ databases">
        <title>Genomic Encyclopedia of Type Strains, Phase IV (KMG-IV): sequencing the most valuable type-strain genomes for metagenomic binning, comparative biology and taxonomic classification.</title>
        <authorList>
            <person name="Goeker M."/>
        </authorList>
    </citation>
    <scope>NUCLEOTIDE SEQUENCE [LARGE SCALE GENOMIC DNA]</scope>
    <source>
        <strain evidence="6 9">DSM 100995</strain>
    </source>
</reference>
<dbReference type="PROSITE" id="PS00659">
    <property type="entry name" value="GLYCOSYL_HYDROL_F5"/>
    <property type="match status" value="1"/>
</dbReference>
<evidence type="ECO:0000256" key="1">
    <source>
        <dbReference type="ARBA" id="ARBA00022801"/>
    </source>
</evidence>
<evidence type="ECO:0000313" key="9">
    <source>
        <dbReference type="Proteomes" id="UP000583101"/>
    </source>
</evidence>
<sequence>MKNLRLLFMAAFCCFAIISCKKTEQATTPVNNENGTAVAPLRLKVNAAPSGSPVARYGQLSVSGRYLKNAANNTISLRGQSMGWSSWWPQYWNANVVNWLTDDFKIDVVRASMGVDVTPGYLNDQTNQLNLLKAVVNAAIAKGTYVIIDWHCEAFHQTEAVAFFKSMAQQYGNNPHVIYEILNEPNNTQTWPQVKSYAQAVIAGIRQYDPDNIIIVGCPNWDQKIRDVADSPLTGYSNIMYTVHYYAATHGQWLRDDCAYAISKNIPIFVTESNGSEASGSGHLDYTQWEAWFSFLETNKISWINWSVSDKSGELCSILVPGAPVNGGWSSAQLTETGNYIRGKLRGYAGSSSTGIVSGKTYRITPVHSGKSLDVSGSSTADGAVVQQWQYGGATNQQFIITDVGGGYYRISPASASAKAFDVSGASTANGAAIVQWAYGGNSNQKWQIVANGSSYNIKSALSGKCLDVNAASTANGAALNQYTCSLSSTNQQFTLTQLN</sequence>
<dbReference type="Proteomes" id="UP000297248">
    <property type="component" value="Unassembled WGS sequence"/>
</dbReference>
<evidence type="ECO:0000256" key="4">
    <source>
        <dbReference type="SAM" id="SignalP"/>
    </source>
</evidence>
<feature type="signal peptide" evidence="4">
    <location>
        <begin position="1"/>
        <end position="21"/>
    </location>
</feature>
<dbReference type="Proteomes" id="UP000583101">
    <property type="component" value="Unassembled WGS sequence"/>
</dbReference>
<keyword evidence="1 3" id="KW-0378">Hydrolase</keyword>
<dbReference type="PROSITE" id="PS50231">
    <property type="entry name" value="RICIN_B_LECTIN"/>
    <property type="match status" value="1"/>
</dbReference>
<evidence type="ECO:0000313" key="7">
    <source>
        <dbReference type="EMBL" id="TEW69396.1"/>
    </source>
</evidence>
<proteinExistence type="inferred from homology"/>
<dbReference type="EMBL" id="JACIEG010000001">
    <property type="protein sequence ID" value="MBB3967544.1"/>
    <property type="molecule type" value="Genomic_DNA"/>
</dbReference>
<evidence type="ECO:0000259" key="5">
    <source>
        <dbReference type="SMART" id="SM00458"/>
    </source>
</evidence>
<dbReference type="InterPro" id="IPR035992">
    <property type="entry name" value="Ricin_B-like_lectins"/>
</dbReference>
<gene>
    <name evidence="7" type="ORF">E2R65_04290</name>
    <name evidence="6" type="ORF">GGR35_000130</name>
</gene>
<keyword evidence="4" id="KW-0732">Signal</keyword>
<dbReference type="OrthoDB" id="154460at2"/>